<evidence type="ECO:0000313" key="3">
    <source>
        <dbReference type="EMBL" id="KAL1589749.1"/>
    </source>
</evidence>
<name>A0AB34KXN0_9PEZI</name>
<evidence type="ECO:0000259" key="2">
    <source>
        <dbReference type="PROSITE" id="PS51840"/>
    </source>
</evidence>
<dbReference type="PANTHER" id="PTHR21456">
    <property type="entry name" value="FAMILY WITH SEQUENCE SIMILARITY 102"/>
    <property type="match status" value="1"/>
</dbReference>
<dbReference type="PANTHER" id="PTHR21456:SF1">
    <property type="entry name" value="C2 NT-TYPE DOMAIN-CONTAINING PROTEIN"/>
    <property type="match status" value="1"/>
</dbReference>
<dbReference type="PROSITE" id="PS51840">
    <property type="entry name" value="C2_NT"/>
    <property type="match status" value="1"/>
</dbReference>
<dbReference type="Pfam" id="PF10358">
    <property type="entry name" value="NT-C2"/>
    <property type="match status" value="1"/>
</dbReference>
<feature type="compositionally biased region" description="Basic and acidic residues" evidence="1">
    <location>
        <begin position="291"/>
        <end position="300"/>
    </location>
</feature>
<feature type="region of interest" description="Disordered" evidence="1">
    <location>
        <begin position="260"/>
        <end position="309"/>
    </location>
</feature>
<dbReference type="RefSeq" id="XP_069232854.1">
    <property type="nucleotide sequence ID" value="XM_069370281.1"/>
</dbReference>
<accession>A0AB34KXN0</accession>
<evidence type="ECO:0000256" key="1">
    <source>
        <dbReference type="SAM" id="MobiDB-lite"/>
    </source>
</evidence>
<proteinExistence type="predicted"/>
<gene>
    <name evidence="3" type="ORF">WHR41_01675</name>
</gene>
<feature type="region of interest" description="Disordered" evidence="1">
    <location>
        <begin position="189"/>
        <end position="225"/>
    </location>
</feature>
<feature type="compositionally biased region" description="Low complexity" evidence="1">
    <location>
        <begin position="192"/>
        <end position="207"/>
    </location>
</feature>
<feature type="domain" description="C2 NT-type" evidence="2">
    <location>
        <begin position="2"/>
        <end position="160"/>
    </location>
</feature>
<evidence type="ECO:0000313" key="4">
    <source>
        <dbReference type="Proteomes" id="UP000803884"/>
    </source>
</evidence>
<comment type="caution">
    <text evidence="3">The sequence shown here is derived from an EMBL/GenBank/DDBJ whole genome shotgun (WGS) entry which is preliminary data.</text>
</comment>
<reference evidence="3 4" key="1">
    <citation type="journal article" date="2020" name="Microbiol. Resour. Announc.">
        <title>Draft Genome Sequence of a Cladosporium Species Isolated from the Mesophotic Ascidian Didemnum maculosum.</title>
        <authorList>
            <person name="Gioti A."/>
            <person name="Siaperas R."/>
            <person name="Nikolaivits E."/>
            <person name="Le Goff G."/>
            <person name="Ouazzani J."/>
            <person name="Kotoulas G."/>
            <person name="Topakas E."/>
        </authorList>
    </citation>
    <scope>NUCLEOTIDE SEQUENCE [LARGE SCALE GENOMIC DNA]</scope>
    <source>
        <strain evidence="3 4">TM138-S3</strain>
    </source>
</reference>
<dbReference type="InterPro" id="IPR039931">
    <property type="entry name" value="EEIG1/2-like"/>
</dbReference>
<dbReference type="EMBL" id="JAAQHG020000004">
    <property type="protein sequence ID" value="KAL1589749.1"/>
    <property type="molecule type" value="Genomic_DNA"/>
</dbReference>
<dbReference type="GeneID" id="96003119"/>
<organism evidence="3 4">
    <name type="scientific">Cladosporium halotolerans</name>
    <dbReference type="NCBI Taxonomy" id="1052096"/>
    <lineage>
        <taxon>Eukaryota</taxon>
        <taxon>Fungi</taxon>
        <taxon>Dikarya</taxon>
        <taxon>Ascomycota</taxon>
        <taxon>Pezizomycotina</taxon>
        <taxon>Dothideomycetes</taxon>
        <taxon>Dothideomycetidae</taxon>
        <taxon>Cladosporiales</taxon>
        <taxon>Cladosporiaceae</taxon>
        <taxon>Cladosporium</taxon>
    </lineage>
</organism>
<dbReference type="InterPro" id="IPR019448">
    <property type="entry name" value="NT-C2"/>
</dbReference>
<dbReference type="Proteomes" id="UP000803884">
    <property type="component" value="Unassembled WGS sequence"/>
</dbReference>
<keyword evidence="4" id="KW-1185">Reference proteome</keyword>
<sequence length="358" mass="39126">MAFVPKSRKARFDLTLHIHDLNNVPLVTGSSLVRWHLPSSRAAEHRGRTSKCPIKDHRVQYDYEHQLPVRLTVSKDGMLQDSHVDFEVTQEYSTSGKNERITLGRLKLNLAEYVEASEVQSPGPPGSPGHASEAEGVVRRYLMQDSKINSTLKIGIHMRYVEGTRDFTAPPLRTAPVFGGIAGIISSSEPVSSGHGAGAHADGDTSAMNGSDGPMPSLTANSKEAGEMQDMYRRALAAYWSAQPGELKADEAIEDIFAGGDGWGGRGRPTAMRPSMDAGRSGTSTPNPDIDDLHRDRAPRTPEGGSRRTFGIKRHAHTNSTHSFGRKNKIVTKAPGEIDEFEIREDLRNWHVGNKACT</sequence>
<protein>
    <recommendedName>
        <fullName evidence="2">C2 NT-type domain-containing protein</fullName>
    </recommendedName>
</protein>
<dbReference type="AlphaFoldDB" id="A0AB34KXN0"/>